<dbReference type="SUPFAM" id="SSF55464">
    <property type="entry name" value="Origin of replication-binding domain, RBD-like"/>
    <property type="match status" value="1"/>
</dbReference>
<comment type="caution">
    <text evidence="4">The sequence shown here is derived from an EMBL/GenBank/DDBJ whole genome shotgun (WGS) entry which is preliminary data.</text>
</comment>
<organism evidence="4 5">
    <name type="scientific">Paraburkholderia dilworthii</name>
    <dbReference type="NCBI Taxonomy" id="948106"/>
    <lineage>
        <taxon>Bacteria</taxon>
        <taxon>Pseudomonadati</taxon>
        <taxon>Pseudomonadota</taxon>
        <taxon>Betaproteobacteria</taxon>
        <taxon>Burkholderiales</taxon>
        <taxon>Burkholderiaceae</taxon>
        <taxon>Paraburkholderia</taxon>
    </lineage>
</organism>
<feature type="compositionally biased region" description="Low complexity" evidence="2">
    <location>
        <begin position="1619"/>
        <end position="1631"/>
    </location>
</feature>
<dbReference type="InterPro" id="IPR027417">
    <property type="entry name" value="P-loop_NTPase"/>
</dbReference>
<dbReference type="Pfam" id="PF08751">
    <property type="entry name" value="TrwC"/>
    <property type="match status" value="1"/>
</dbReference>
<sequence>MVKDTPLNSKGYGKKGANILEYLKNTEYYLNKDGEMEAPTRWIGGGPEALGLNGVVDHKALDLLAAGRGPNGEPLVQNPGADRNLGYDLTFSPDKTFSIAWARANPEEREKLLAAHRSAVDLSLQYLKENLDVRAGDGGTERIACSELFAAGFGHFTNRNLDPQVHEHVLLFNIVRGEDGKTRALNTRDLRQHVYVMDQVHKAALAHSMMEMGYAINREVELHEHTGRETGHVRYQVDGISREVVLGESSRRVELVKYAEEHNVSYNQATLATRKSKDEPAFAELDPMWDKSFAPFVENGMLPSNEQLKQRTQKDLTMRDDVTLLQKLHKTEANISRRDVVALIAAEAGPAFGHDLKKLDRMVEAFMERNDFVQKPENARGQIMYTSRWAIEQERSLVSNDQTLRANTAHNLSPELVQKAVDAFEKRKTEERLQKALDGLAAAKDAAAKASPEQQAKAAANVAKAEQKVLDARNDPPMRVTDEQRRNIDYAAMQTGGVANLVGRAGTGKTFTAQVFVDAYRAAGYEVHGVSGGWKATNKLAAEVEGLEAQALAPVLARLDAGSLKLNSKSLVVLDEAGMVGVSDRARLEKYVAEAGAKIVAAGDGRQLKSPTAGDSFRVSIDVVGCSEMTDVRRQRKAEHRQTVAMLYAADNGRELFSRMKDHGHIVDVPVTDEAREKGEDRQVIYQRIAKDWGESAAPERNRMVIATRNEDVRGLNDAIRAVKREKGLLTGPDVPMNIIPKASETGATVQKNFAVGDRIQFLDKHDDEAKAQKALKALRGNIIRAKQGHEVVDRMSGETLTLAELQARLPDAERKARTANLGVFNGTNAIIDRIEDLGNGHNRIHATILDDVQKDAKGRQQDGRRLSWSTADLNAFDHASAITNHGGQGQGEDDVFVMTSTSDANDAILVQFTRQKEMVRFYGADDDFKHFPDALEALTVKGNATDNLPAHMRTAHEQTLHERIEAKAAEHRQALAGAAREQLKTMGLDAATTAHDRRADAVAAMAVEHSARVLAQPDHPPVTAAVNPRDVPALNEAIRAAMRGNGSITGDDVTLTVARGGDFNPPSFRPEPDSRPAKNEDGDRYYRGTLVATGEALVDPEDSTSMSPYALIRSRDGHEHKVFGVDVQPAIGRGDLGVGDTLQLREAGKQEVEIKDRRTGEMKTVLRNAWEATPYDFAQQEAQQREAYTQDVQRLRDDAEKPTTTVPLALAAGDVVTFGSRGAALYHGIADAGARLTITAVDATDPANPTATARWNGQDFTLTNGDQIEHAHAVPVWKAARDATSQDGTAPFVQVMASDGDRIDPQALRDLQGKAEAFHVHGTGKSFKATAVAHGEHTATRDQLVERTGEAVRSINPGATAQIEEKPEQAVKALAQAFVGSDTPERERRAVGATPHDVGRLTDAIRAAKREAGQLHGEDHAIRVRAGTTSVEMPIAAGDRLVLRTDKSLSLALPVKLDEPMAATLRLNTVGVGADGVLRATATVESDNANDRRHTVTLDEDHLKRFRHGYATTHKNAVADPRPHVFALVGERDMPARVIGALEPAGQAEVFTTAKAAERLTGQVEASAREAAKVVQDAAQTVERSTAARQAIEAVRQRQQQAEQARQAAKAEAERTAAEALAQKKATPEPAAKDQAAEQKKAREQAWAQHTVPQRGGLSL</sequence>
<feature type="compositionally biased region" description="Basic and acidic residues" evidence="2">
    <location>
        <begin position="1071"/>
        <end position="1084"/>
    </location>
</feature>
<dbReference type="EMBL" id="JAQQBZ010000007">
    <property type="protein sequence ID" value="MFM0594029.1"/>
    <property type="molecule type" value="Genomic_DNA"/>
</dbReference>
<evidence type="ECO:0000313" key="5">
    <source>
        <dbReference type="Proteomes" id="UP001629367"/>
    </source>
</evidence>
<dbReference type="RefSeq" id="WP_408212563.1">
    <property type="nucleotide sequence ID" value="NZ_JAQQBZ010000007.1"/>
</dbReference>
<dbReference type="NCBIfam" id="NF041492">
    <property type="entry name" value="MobF"/>
    <property type="match status" value="1"/>
</dbReference>
<proteinExistence type="predicted"/>
<feature type="region of interest" description="Disordered" evidence="2">
    <location>
        <begin position="1604"/>
        <end position="1661"/>
    </location>
</feature>
<protein>
    <submittedName>
        <fullName evidence="4">MobF family relaxase</fullName>
    </submittedName>
</protein>
<feature type="region of interest" description="Disordered" evidence="2">
    <location>
        <begin position="1060"/>
        <end position="1084"/>
    </location>
</feature>
<reference evidence="4 5" key="1">
    <citation type="journal article" date="2024" name="Chem. Sci.">
        <title>Discovery of megapolipeptins by genome mining of a Burkholderiales bacteria collection.</title>
        <authorList>
            <person name="Paulo B.S."/>
            <person name="Recchia M.J.J."/>
            <person name="Lee S."/>
            <person name="Fergusson C.H."/>
            <person name="Romanowski S.B."/>
            <person name="Hernandez A."/>
            <person name="Krull N."/>
            <person name="Liu D.Y."/>
            <person name="Cavanagh H."/>
            <person name="Bos A."/>
            <person name="Gray C.A."/>
            <person name="Murphy B.T."/>
            <person name="Linington R.G."/>
            <person name="Eustaquio A.S."/>
        </authorList>
    </citation>
    <scope>NUCLEOTIDE SEQUENCE [LARGE SCALE GENOMIC DNA]</scope>
    <source>
        <strain evidence="4 5">RL17-335-BIF-A</strain>
    </source>
</reference>
<accession>A0ABW9D7L6</accession>
<evidence type="ECO:0000256" key="1">
    <source>
        <dbReference type="SAM" id="Coils"/>
    </source>
</evidence>
<dbReference type="InterPro" id="IPR014862">
    <property type="entry name" value="TrwC"/>
</dbReference>
<gene>
    <name evidence="4" type="primary">mobF</name>
    <name evidence="4" type="ORF">PQQ68_13460</name>
</gene>
<feature type="coiled-coil region" evidence="1">
    <location>
        <begin position="426"/>
        <end position="475"/>
    </location>
</feature>
<evidence type="ECO:0000313" key="4">
    <source>
        <dbReference type="EMBL" id="MFM0594029.1"/>
    </source>
</evidence>
<dbReference type="SUPFAM" id="SSF52540">
    <property type="entry name" value="P-loop containing nucleoside triphosphate hydrolases"/>
    <property type="match status" value="2"/>
</dbReference>
<keyword evidence="5" id="KW-1185">Reference proteome</keyword>
<evidence type="ECO:0000259" key="3">
    <source>
        <dbReference type="Pfam" id="PF08751"/>
    </source>
</evidence>
<dbReference type="Gene3D" id="3.40.50.300">
    <property type="entry name" value="P-loop containing nucleotide triphosphate hydrolases"/>
    <property type="match status" value="1"/>
</dbReference>
<feature type="domain" description="TrwC relaxase" evidence="3">
    <location>
        <begin position="21"/>
        <end position="292"/>
    </location>
</feature>
<name>A0ABW9D7L6_9BURK</name>
<evidence type="ECO:0000256" key="2">
    <source>
        <dbReference type="SAM" id="MobiDB-lite"/>
    </source>
</evidence>
<dbReference type="Proteomes" id="UP001629367">
    <property type="component" value="Unassembled WGS sequence"/>
</dbReference>
<keyword evidence="1" id="KW-0175">Coiled coil</keyword>
<feature type="compositionally biased region" description="Basic and acidic residues" evidence="2">
    <location>
        <begin position="1632"/>
        <end position="1645"/>
    </location>
</feature>
<dbReference type="Pfam" id="PF13604">
    <property type="entry name" value="AAA_30"/>
    <property type="match status" value="1"/>
</dbReference>